<dbReference type="EMBL" id="CP013235">
    <property type="protein sequence ID" value="AMP10182.1"/>
    <property type="molecule type" value="Genomic_DNA"/>
</dbReference>
<feature type="signal peptide" evidence="1">
    <location>
        <begin position="1"/>
        <end position="17"/>
    </location>
</feature>
<evidence type="ECO:0000313" key="2">
    <source>
        <dbReference type="EMBL" id="AMP10182.1"/>
    </source>
</evidence>
<sequence>MKIAASCLSVSLTLLLAACGSNPPPPDWQSNAHGALQSFSSAYLIGNTRVADQEFARARNEIASTGRADLLARAELVRCAARAASLEFDNCAGFQPLAQDADAGERSYAAYLNGQWQGLDANLLPQQYRALVSASAASADKSRLDDIKDPLSRLVTAAALLQNGRLTPAEIVSATETASAQGWRRPLLAWLGVQAQRAQAAGDRDAETKIRRRMDLVSTPLP</sequence>
<evidence type="ECO:0000256" key="1">
    <source>
        <dbReference type="SAM" id="SignalP"/>
    </source>
</evidence>
<name>A0A127QKP7_9BURK</name>
<reference evidence="2 3" key="1">
    <citation type="submission" date="2015-11" db="EMBL/GenBank/DDBJ databases">
        <title>Exploring the genomic traits of fungus-feeding bacterial genus Collimonas.</title>
        <authorList>
            <person name="Song C."/>
            <person name="Schmidt R."/>
            <person name="de Jager V."/>
            <person name="Krzyzanowska D."/>
            <person name="Jongedijk E."/>
            <person name="Cankar K."/>
            <person name="Beekwilder J."/>
            <person name="van Veen A."/>
            <person name="de Boer W."/>
            <person name="van Veen J.A."/>
            <person name="Garbeva P."/>
        </authorList>
    </citation>
    <scope>NUCLEOTIDE SEQUENCE [LARGE SCALE GENOMIC DNA]</scope>
    <source>
        <strain evidence="2 3">Ter282</strain>
    </source>
</reference>
<dbReference type="RefSeq" id="WP_061537225.1">
    <property type="nucleotide sequence ID" value="NZ_CP013235.1"/>
</dbReference>
<proteinExistence type="predicted"/>
<dbReference type="AlphaFoldDB" id="A0A127QKP7"/>
<feature type="chain" id="PRO_5007278002" description="Lipoprotein" evidence="1">
    <location>
        <begin position="18"/>
        <end position="222"/>
    </location>
</feature>
<dbReference type="PATRIC" id="fig|279058.18.peg.2404"/>
<dbReference type="PROSITE" id="PS51257">
    <property type="entry name" value="PROKAR_LIPOPROTEIN"/>
    <property type="match status" value="1"/>
</dbReference>
<evidence type="ECO:0008006" key="4">
    <source>
        <dbReference type="Google" id="ProtNLM"/>
    </source>
</evidence>
<keyword evidence="1" id="KW-0732">Signal</keyword>
<keyword evidence="3" id="KW-1185">Reference proteome</keyword>
<evidence type="ECO:0000313" key="3">
    <source>
        <dbReference type="Proteomes" id="UP000071778"/>
    </source>
</evidence>
<accession>A0A127QKP7</accession>
<protein>
    <recommendedName>
        <fullName evidence="4">Lipoprotein</fullName>
    </recommendedName>
</protein>
<gene>
    <name evidence="2" type="ORF">CAter282_2437</name>
</gene>
<organism evidence="2 3">
    <name type="scientific">Collimonas arenae</name>
    <dbReference type="NCBI Taxonomy" id="279058"/>
    <lineage>
        <taxon>Bacteria</taxon>
        <taxon>Pseudomonadati</taxon>
        <taxon>Pseudomonadota</taxon>
        <taxon>Betaproteobacteria</taxon>
        <taxon>Burkholderiales</taxon>
        <taxon>Oxalobacteraceae</taxon>
        <taxon>Collimonas</taxon>
    </lineage>
</organism>
<dbReference type="Proteomes" id="UP000071778">
    <property type="component" value="Chromosome"/>
</dbReference>